<feature type="transmembrane region" description="Helical" evidence="1">
    <location>
        <begin position="96"/>
        <end position="115"/>
    </location>
</feature>
<dbReference type="Proteomes" id="UP001595805">
    <property type="component" value="Unassembled WGS sequence"/>
</dbReference>
<feature type="transmembrane region" description="Helical" evidence="1">
    <location>
        <begin position="216"/>
        <end position="233"/>
    </location>
</feature>
<name>A0ABV8AQR9_9BACT</name>
<feature type="transmembrane region" description="Helical" evidence="1">
    <location>
        <begin position="15"/>
        <end position="33"/>
    </location>
</feature>
<sequence length="272" mass="30014">MTGTTSNTQKYSHKAYALINAIVLALVIWWNYYSNTGNIGGKTVGELSAEYDNYFTPAGYAFAIWGLIYLALTAQAVFFIVRAFDRTKESTFLSQIGPYLIIANIFNAGWLWFWLTENTGLSVVTMLGILLCLVIVILSLRMNISKESKIIQLLVRTPISIYAGWITVATVANISAYLAKIGWSGGPIDEITWTIIMMAVAALVNISIVFLRNLYAFPLVGMWALFAISVRHSGTQSGLQGTALICMSVIFLALAFQLIRKSLLARKQTING</sequence>
<feature type="transmembrane region" description="Helical" evidence="1">
    <location>
        <begin position="60"/>
        <end position="84"/>
    </location>
</feature>
<feature type="transmembrane region" description="Helical" evidence="1">
    <location>
        <begin position="239"/>
        <end position="259"/>
    </location>
</feature>
<keyword evidence="3" id="KW-1185">Reference proteome</keyword>
<organism evidence="2 3">
    <name type="scientific">Algoriphagus namhaensis</name>
    <dbReference type="NCBI Taxonomy" id="915353"/>
    <lineage>
        <taxon>Bacteria</taxon>
        <taxon>Pseudomonadati</taxon>
        <taxon>Bacteroidota</taxon>
        <taxon>Cytophagia</taxon>
        <taxon>Cytophagales</taxon>
        <taxon>Cyclobacteriaceae</taxon>
        <taxon>Algoriphagus</taxon>
    </lineage>
</organism>
<reference evidence="3" key="1">
    <citation type="journal article" date="2019" name="Int. J. Syst. Evol. Microbiol.">
        <title>The Global Catalogue of Microorganisms (GCM) 10K type strain sequencing project: providing services to taxonomists for standard genome sequencing and annotation.</title>
        <authorList>
            <consortium name="The Broad Institute Genomics Platform"/>
            <consortium name="The Broad Institute Genome Sequencing Center for Infectious Disease"/>
            <person name="Wu L."/>
            <person name="Ma J."/>
        </authorList>
    </citation>
    <scope>NUCLEOTIDE SEQUENCE [LARGE SCALE GENOMIC DNA]</scope>
    <source>
        <strain evidence="3">CCUG 60523</strain>
    </source>
</reference>
<dbReference type="PANTHER" id="PTHR33802:SF1">
    <property type="entry name" value="XK-RELATED PROTEIN"/>
    <property type="match status" value="1"/>
</dbReference>
<evidence type="ECO:0000313" key="2">
    <source>
        <dbReference type="EMBL" id="MFC3879132.1"/>
    </source>
</evidence>
<evidence type="ECO:0000256" key="1">
    <source>
        <dbReference type="SAM" id="Phobius"/>
    </source>
</evidence>
<keyword evidence="1" id="KW-0472">Membrane</keyword>
<comment type="caution">
    <text evidence="2">The sequence shown here is derived from an EMBL/GenBank/DDBJ whole genome shotgun (WGS) entry which is preliminary data.</text>
</comment>
<keyword evidence="1" id="KW-1133">Transmembrane helix</keyword>
<feature type="transmembrane region" description="Helical" evidence="1">
    <location>
        <begin position="121"/>
        <end position="140"/>
    </location>
</feature>
<keyword evidence="1" id="KW-0812">Transmembrane</keyword>
<dbReference type="RefSeq" id="WP_377903269.1">
    <property type="nucleotide sequence ID" value="NZ_JBHRZS010000003.1"/>
</dbReference>
<dbReference type="EMBL" id="JBHRZS010000003">
    <property type="protein sequence ID" value="MFC3879132.1"/>
    <property type="molecule type" value="Genomic_DNA"/>
</dbReference>
<evidence type="ECO:0000313" key="3">
    <source>
        <dbReference type="Proteomes" id="UP001595805"/>
    </source>
</evidence>
<evidence type="ECO:0008006" key="4">
    <source>
        <dbReference type="Google" id="ProtNLM"/>
    </source>
</evidence>
<feature type="transmembrane region" description="Helical" evidence="1">
    <location>
        <begin position="191"/>
        <end position="211"/>
    </location>
</feature>
<protein>
    <recommendedName>
        <fullName evidence="4">Tryptophan-rich sensory protein</fullName>
    </recommendedName>
</protein>
<accession>A0ABV8AQR9</accession>
<proteinExistence type="predicted"/>
<dbReference type="PANTHER" id="PTHR33802">
    <property type="entry name" value="SI:CH211-161H7.5-RELATED"/>
    <property type="match status" value="1"/>
</dbReference>
<feature type="transmembrane region" description="Helical" evidence="1">
    <location>
        <begin position="161"/>
        <end position="179"/>
    </location>
</feature>
<gene>
    <name evidence="2" type="ORF">ACFOSV_03040</name>
</gene>